<evidence type="ECO:0000313" key="3">
    <source>
        <dbReference type="Proteomes" id="UP000038010"/>
    </source>
</evidence>
<dbReference type="GeneID" id="28734913"/>
<feature type="region of interest" description="Disordered" evidence="1">
    <location>
        <begin position="128"/>
        <end position="158"/>
    </location>
</feature>
<dbReference type="Proteomes" id="UP000038010">
    <property type="component" value="Unassembled WGS sequence"/>
</dbReference>
<organism evidence="2 3">
    <name type="scientific">Cyphellophora attinorum</name>
    <dbReference type="NCBI Taxonomy" id="1664694"/>
    <lineage>
        <taxon>Eukaryota</taxon>
        <taxon>Fungi</taxon>
        <taxon>Dikarya</taxon>
        <taxon>Ascomycota</taxon>
        <taxon>Pezizomycotina</taxon>
        <taxon>Eurotiomycetes</taxon>
        <taxon>Chaetothyriomycetidae</taxon>
        <taxon>Chaetothyriales</taxon>
        <taxon>Cyphellophoraceae</taxon>
        <taxon>Cyphellophora</taxon>
    </lineage>
</organism>
<comment type="caution">
    <text evidence="2">The sequence shown here is derived from an EMBL/GenBank/DDBJ whole genome shotgun (WGS) entry which is preliminary data.</text>
</comment>
<evidence type="ECO:0000256" key="1">
    <source>
        <dbReference type="SAM" id="MobiDB-lite"/>
    </source>
</evidence>
<feature type="compositionally biased region" description="Basic and acidic residues" evidence="1">
    <location>
        <begin position="143"/>
        <end position="158"/>
    </location>
</feature>
<dbReference type="VEuPathDB" id="FungiDB:AB675_3014"/>
<sequence length="158" mass="17524">MAAPRPTASDISATEKIEANIALLADRTTYGQFAKSYKALRSVALSKRVSEAVKFRAFNELRQAMVRGRSWFSPPLDLWPEGQGLAGHIEAMRAYGAVNQRDQQNFLNLICKSNEMLKAHFEERMANGRRAEATAGSSSSNAIEEREVTDLEEESKTG</sequence>
<reference evidence="2 3" key="1">
    <citation type="submission" date="2015-06" db="EMBL/GenBank/DDBJ databases">
        <title>Draft genome of the ant-associated black yeast Phialophora attae CBS 131958.</title>
        <authorList>
            <person name="Moreno L.F."/>
            <person name="Stielow B.J."/>
            <person name="de Hoog S."/>
            <person name="Vicente V.A."/>
            <person name="Weiss V.A."/>
            <person name="de Vries M."/>
            <person name="Cruz L.M."/>
            <person name="Souza E.M."/>
        </authorList>
    </citation>
    <scope>NUCLEOTIDE SEQUENCE [LARGE SCALE GENOMIC DNA]</scope>
    <source>
        <strain evidence="2 3">CBS 131958</strain>
    </source>
</reference>
<name>A0A0N0NKI3_9EURO</name>
<accession>A0A0N0NKI3</accession>
<proteinExistence type="predicted"/>
<gene>
    <name evidence="2" type="ORF">AB675_3014</name>
</gene>
<evidence type="ECO:0000313" key="2">
    <source>
        <dbReference type="EMBL" id="KPI37879.1"/>
    </source>
</evidence>
<protein>
    <submittedName>
        <fullName evidence="2">Uncharacterized protein</fullName>
    </submittedName>
</protein>
<dbReference type="AlphaFoldDB" id="A0A0N0NKI3"/>
<dbReference type="RefSeq" id="XP_017997842.1">
    <property type="nucleotide sequence ID" value="XM_018143033.1"/>
</dbReference>
<keyword evidence="3" id="KW-1185">Reference proteome</keyword>
<dbReference type="EMBL" id="LFJN01000021">
    <property type="protein sequence ID" value="KPI37879.1"/>
    <property type="molecule type" value="Genomic_DNA"/>
</dbReference>